<feature type="transmembrane region" description="Helical" evidence="1">
    <location>
        <begin position="20"/>
        <end position="42"/>
    </location>
</feature>
<dbReference type="Proteomes" id="UP000319143">
    <property type="component" value="Unassembled WGS sequence"/>
</dbReference>
<keyword evidence="1" id="KW-1133">Transmembrane helix</keyword>
<name>A0A5C6E1L5_9BACT</name>
<keyword evidence="1" id="KW-0472">Membrane</keyword>
<dbReference type="EMBL" id="SJPV01000001">
    <property type="protein sequence ID" value="TWU42748.1"/>
    <property type="molecule type" value="Genomic_DNA"/>
</dbReference>
<dbReference type="AlphaFoldDB" id="A0A5C6E1L5"/>
<reference evidence="2 3" key="1">
    <citation type="submission" date="2019-02" db="EMBL/GenBank/DDBJ databases">
        <title>Deep-cultivation of Planctomycetes and their phenomic and genomic characterization uncovers novel biology.</title>
        <authorList>
            <person name="Wiegand S."/>
            <person name="Jogler M."/>
            <person name="Boedeker C."/>
            <person name="Pinto D."/>
            <person name="Vollmers J."/>
            <person name="Rivas-Marin E."/>
            <person name="Kohn T."/>
            <person name="Peeters S.H."/>
            <person name="Heuer A."/>
            <person name="Rast P."/>
            <person name="Oberbeckmann S."/>
            <person name="Bunk B."/>
            <person name="Jeske O."/>
            <person name="Meyerdierks A."/>
            <person name="Storesund J.E."/>
            <person name="Kallscheuer N."/>
            <person name="Luecker S."/>
            <person name="Lage O.M."/>
            <person name="Pohl T."/>
            <person name="Merkel B.J."/>
            <person name="Hornburger P."/>
            <person name="Mueller R.-W."/>
            <person name="Bruemmer F."/>
            <person name="Labrenz M."/>
            <person name="Spormann A.M."/>
            <person name="Op Den Camp H."/>
            <person name="Overmann J."/>
            <person name="Amann R."/>
            <person name="Jetten M.S.M."/>
            <person name="Mascher T."/>
            <person name="Medema M.H."/>
            <person name="Devos D.P."/>
            <person name="Kaster A.-K."/>
            <person name="Ovreas L."/>
            <person name="Rohde M."/>
            <person name="Galperin M.Y."/>
            <person name="Jogler C."/>
        </authorList>
    </citation>
    <scope>NUCLEOTIDE SEQUENCE [LARGE SCALE GENOMIC DNA]</scope>
    <source>
        <strain evidence="2 3">Poly41</strain>
    </source>
</reference>
<evidence type="ECO:0000313" key="2">
    <source>
        <dbReference type="EMBL" id="TWU42748.1"/>
    </source>
</evidence>
<sequence>MTVPLRVSRSYNSVMRRIIYLSLASWVCFAFWALLFYCFWRLQWLRPHGVWAVASLSTMFGLSLWLDLIGLRSLWRGNRRVAVVGWMLIGIVPLASFGVHRLSSVETFQNRLPNRVTTLDRVSACWLSSFFHAASLAKLDRSVTGRHVVLLDQGQSKNPRDLVAQMDAHLEQMAARIGQAPPQQMIYWVRGSILGIDGFAVGPWAFCSRNEDAATLTPLDRHEVAHSLVFTLSGPDQNPPHLLVEGWAESQSNDDKAMIESLQRDRSVHRHHRIDDLVQHPYYGASRGPTYSHGGPFCLFLMQRYTPETFFKLYRGVRRDSFRSDAERVLGDPWLEVESQFWMWLKSEAEQISKERFVQDGRFENVIEFDEGVDREQWETLVEKCSLAEWTDHSIPHDVSYAVDLSFKDKRQHRTPLIDRHLKAVFDRQQCWITESQTPPTSERFLMITGEKIADLIRHQDGLVTGSSAGTQIRAEVNHEIYSLLERTHQPLDCNPWGYLPRQRNDLTYNENIRIHSVVAPSPTTTQWTIRFSKRMEYGKTERPSHEGQEVEREVEEEEVELRLGEANGMALSKLILMIQSTGERYTYEARCENVGGRIMPVKGVLTVLDDQSQVLAEGRVSTRRMTSQESLAVKQAVAAMAANVDTDFKSIWADDLRWFVFAVLVGGLVCVAIGREPPLPERHIGEVSSR</sequence>
<evidence type="ECO:0000256" key="1">
    <source>
        <dbReference type="SAM" id="Phobius"/>
    </source>
</evidence>
<gene>
    <name evidence="2" type="ORF">Poly41_10480</name>
</gene>
<proteinExistence type="predicted"/>
<protein>
    <submittedName>
        <fullName evidence="2">Uncharacterized protein</fullName>
    </submittedName>
</protein>
<accession>A0A5C6E1L5</accession>
<feature type="transmembrane region" description="Helical" evidence="1">
    <location>
        <begin position="81"/>
        <end position="99"/>
    </location>
</feature>
<keyword evidence="3" id="KW-1185">Reference proteome</keyword>
<organism evidence="2 3">
    <name type="scientific">Novipirellula artificiosorum</name>
    <dbReference type="NCBI Taxonomy" id="2528016"/>
    <lineage>
        <taxon>Bacteria</taxon>
        <taxon>Pseudomonadati</taxon>
        <taxon>Planctomycetota</taxon>
        <taxon>Planctomycetia</taxon>
        <taxon>Pirellulales</taxon>
        <taxon>Pirellulaceae</taxon>
        <taxon>Novipirellula</taxon>
    </lineage>
</organism>
<keyword evidence="1" id="KW-0812">Transmembrane</keyword>
<feature type="transmembrane region" description="Helical" evidence="1">
    <location>
        <begin position="48"/>
        <end position="69"/>
    </location>
</feature>
<evidence type="ECO:0000313" key="3">
    <source>
        <dbReference type="Proteomes" id="UP000319143"/>
    </source>
</evidence>
<comment type="caution">
    <text evidence="2">The sequence shown here is derived from an EMBL/GenBank/DDBJ whole genome shotgun (WGS) entry which is preliminary data.</text>
</comment>